<evidence type="ECO:0000313" key="3">
    <source>
        <dbReference type="Proteomes" id="UP000799302"/>
    </source>
</evidence>
<gene>
    <name evidence="2" type="ORF">BT63DRAFT_292053</name>
</gene>
<keyword evidence="1" id="KW-0472">Membrane</keyword>
<name>A0A6A6U568_9PEZI</name>
<evidence type="ECO:0000256" key="1">
    <source>
        <dbReference type="SAM" id="Phobius"/>
    </source>
</evidence>
<dbReference type="Proteomes" id="UP000799302">
    <property type="component" value="Unassembled WGS sequence"/>
</dbReference>
<keyword evidence="3" id="KW-1185">Reference proteome</keyword>
<proteinExistence type="predicted"/>
<keyword evidence="1" id="KW-1133">Transmembrane helix</keyword>
<dbReference type="EMBL" id="MU004237">
    <property type="protein sequence ID" value="KAF2667425.1"/>
    <property type="molecule type" value="Genomic_DNA"/>
</dbReference>
<feature type="transmembrane region" description="Helical" evidence="1">
    <location>
        <begin position="31"/>
        <end position="54"/>
    </location>
</feature>
<reference evidence="2" key="1">
    <citation type="journal article" date="2020" name="Stud. Mycol.">
        <title>101 Dothideomycetes genomes: a test case for predicting lifestyles and emergence of pathogens.</title>
        <authorList>
            <person name="Haridas S."/>
            <person name="Albert R."/>
            <person name="Binder M."/>
            <person name="Bloem J."/>
            <person name="Labutti K."/>
            <person name="Salamov A."/>
            <person name="Andreopoulos B."/>
            <person name="Baker S."/>
            <person name="Barry K."/>
            <person name="Bills G."/>
            <person name="Bluhm B."/>
            <person name="Cannon C."/>
            <person name="Castanera R."/>
            <person name="Culley D."/>
            <person name="Daum C."/>
            <person name="Ezra D."/>
            <person name="Gonzalez J."/>
            <person name="Henrissat B."/>
            <person name="Kuo A."/>
            <person name="Liang C."/>
            <person name="Lipzen A."/>
            <person name="Lutzoni F."/>
            <person name="Magnuson J."/>
            <person name="Mondo S."/>
            <person name="Nolan M."/>
            <person name="Ohm R."/>
            <person name="Pangilinan J."/>
            <person name="Park H.-J."/>
            <person name="Ramirez L."/>
            <person name="Alfaro M."/>
            <person name="Sun H."/>
            <person name="Tritt A."/>
            <person name="Yoshinaga Y."/>
            <person name="Zwiers L.-H."/>
            <person name="Turgeon B."/>
            <person name="Goodwin S."/>
            <person name="Spatafora J."/>
            <person name="Crous P."/>
            <person name="Grigoriev I."/>
        </authorList>
    </citation>
    <scope>NUCLEOTIDE SEQUENCE</scope>
    <source>
        <strain evidence="2">CBS 115976</strain>
    </source>
</reference>
<dbReference type="AlphaFoldDB" id="A0A6A6U568"/>
<organism evidence="2 3">
    <name type="scientific">Microthyrium microscopicum</name>
    <dbReference type="NCBI Taxonomy" id="703497"/>
    <lineage>
        <taxon>Eukaryota</taxon>
        <taxon>Fungi</taxon>
        <taxon>Dikarya</taxon>
        <taxon>Ascomycota</taxon>
        <taxon>Pezizomycotina</taxon>
        <taxon>Dothideomycetes</taxon>
        <taxon>Dothideomycetes incertae sedis</taxon>
        <taxon>Microthyriales</taxon>
        <taxon>Microthyriaceae</taxon>
        <taxon>Microthyrium</taxon>
    </lineage>
</organism>
<accession>A0A6A6U568</accession>
<evidence type="ECO:0000313" key="2">
    <source>
        <dbReference type="EMBL" id="KAF2667425.1"/>
    </source>
</evidence>
<protein>
    <submittedName>
        <fullName evidence="2">Uncharacterized protein</fullName>
    </submittedName>
</protein>
<sequence length="97" mass="11271">MTSSRRLFIFRFLLLAGWVQKSIWILCALSAMRFVFCSLVSWFLILSWAVHLIIRPTFSLSFLNHGNILEKLLSTALFLCSTGKSRKNHTKRARSQH</sequence>
<keyword evidence="1" id="KW-0812">Transmembrane</keyword>